<accession>A0AA92K1H7</accession>
<dbReference type="InterPro" id="IPR026365">
    <property type="entry name" value="BcepMu_gp16"/>
</dbReference>
<name>A0AA92K1H7_RALSL</name>
<reference evidence="2" key="1">
    <citation type="submission" date="2020-04" db="EMBL/GenBank/DDBJ databases">
        <title>Ralstonia solanacearum UW576, UW763, UW773, and UW774.</title>
        <authorList>
            <person name="Steidl O."/>
            <person name="Truchon A."/>
            <person name="Allen C."/>
        </authorList>
    </citation>
    <scope>NUCLEOTIDE SEQUENCE [LARGE SCALE GENOMIC DNA]</scope>
    <source>
        <strain evidence="2">UW774</strain>
    </source>
</reference>
<dbReference type="GO" id="GO:0003677">
    <property type="term" value="F:DNA binding"/>
    <property type="evidence" value="ECO:0007669"/>
    <property type="project" value="UniProtKB-KW"/>
</dbReference>
<dbReference type="Proteomes" id="UP000593970">
    <property type="component" value="Chromosome"/>
</dbReference>
<dbReference type="InterPro" id="IPR010982">
    <property type="entry name" value="Lambda_DNA-bd_dom_sf"/>
</dbReference>
<evidence type="ECO:0000313" key="1">
    <source>
        <dbReference type="EMBL" id="QOK96791.1"/>
    </source>
</evidence>
<dbReference type="NCBIfam" id="TIGR04111">
    <property type="entry name" value="BcepMu_gp16"/>
    <property type="match status" value="1"/>
</dbReference>
<organism evidence="1 2">
    <name type="scientific">Ralstonia solanacearum</name>
    <name type="common">Pseudomonas solanacearum</name>
    <dbReference type="NCBI Taxonomy" id="305"/>
    <lineage>
        <taxon>Bacteria</taxon>
        <taxon>Pseudomonadati</taxon>
        <taxon>Pseudomonadota</taxon>
        <taxon>Betaproteobacteria</taxon>
        <taxon>Burkholderiales</taxon>
        <taxon>Burkholderiaceae</taxon>
        <taxon>Ralstonia</taxon>
        <taxon>Ralstonia solanacearum species complex</taxon>
    </lineage>
</organism>
<proteinExistence type="predicted"/>
<keyword evidence="1" id="KW-0238">DNA-binding</keyword>
<dbReference type="EMBL" id="CP051169">
    <property type="protein sequence ID" value="QOK96791.1"/>
    <property type="molecule type" value="Genomic_DNA"/>
</dbReference>
<sequence>MKLRTPDEARAELQKKGISITQWAIANKFSPNLVFEVLGGRKKCVRGQAHEIAIKLGIKAGEICADPAKALAPIHHRAAA</sequence>
<evidence type="ECO:0000313" key="2">
    <source>
        <dbReference type="Proteomes" id="UP000593970"/>
    </source>
</evidence>
<dbReference type="Gene3D" id="1.10.260.40">
    <property type="entry name" value="lambda repressor-like DNA-binding domains"/>
    <property type="match status" value="1"/>
</dbReference>
<dbReference type="AlphaFoldDB" id="A0AA92K1H7"/>
<protein>
    <submittedName>
        <fullName evidence="1">DNA-binding protein</fullName>
    </submittedName>
</protein>
<gene>
    <name evidence="1" type="ORF">HF909_10335</name>
</gene>